<accession>A0A0K1Q1U4</accession>
<dbReference type="EMBL" id="CP012333">
    <property type="protein sequence ID" value="AKU99626.1"/>
    <property type="molecule type" value="Genomic_DNA"/>
</dbReference>
<keyword evidence="3" id="KW-1185">Reference proteome</keyword>
<feature type="transmembrane region" description="Helical" evidence="1">
    <location>
        <begin position="85"/>
        <end position="114"/>
    </location>
</feature>
<feature type="transmembrane region" description="Helical" evidence="1">
    <location>
        <begin position="24"/>
        <end position="45"/>
    </location>
</feature>
<dbReference type="KEGG" id="llu:AKJ09_06290"/>
<feature type="transmembrane region" description="Helical" evidence="1">
    <location>
        <begin position="57"/>
        <end position="79"/>
    </location>
</feature>
<dbReference type="STRING" id="1391654.AKJ09_06290"/>
<evidence type="ECO:0000256" key="1">
    <source>
        <dbReference type="SAM" id="Phobius"/>
    </source>
</evidence>
<dbReference type="RefSeq" id="WP_146651055.1">
    <property type="nucleotide sequence ID" value="NZ_CP012333.1"/>
</dbReference>
<dbReference type="Proteomes" id="UP000064967">
    <property type="component" value="Chromosome"/>
</dbReference>
<keyword evidence="1" id="KW-0812">Transmembrane</keyword>
<proteinExistence type="predicted"/>
<organism evidence="2 3">
    <name type="scientific">Labilithrix luteola</name>
    <dbReference type="NCBI Taxonomy" id="1391654"/>
    <lineage>
        <taxon>Bacteria</taxon>
        <taxon>Pseudomonadati</taxon>
        <taxon>Myxococcota</taxon>
        <taxon>Polyangia</taxon>
        <taxon>Polyangiales</taxon>
        <taxon>Labilitrichaceae</taxon>
        <taxon>Labilithrix</taxon>
    </lineage>
</organism>
<evidence type="ECO:0000313" key="3">
    <source>
        <dbReference type="Proteomes" id="UP000064967"/>
    </source>
</evidence>
<feature type="transmembrane region" description="Helical" evidence="1">
    <location>
        <begin position="134"/>
        <end position="152"/>
    </location>
</feature>
<keyword evidence="1" id="KW-1133">Transmembrane helix</keyword>
<name>A0A0K1Q1U4_9BACT</name>
<feature type="transmembrane region" description="Helical" evidence="1">
    <location>
        <begin position="164"/>
        <end position="183"/>
    </location>
</feature>
<evidence type="ECO:0000313" key="2">
    <source>
        <dbReference type="EMBL" id="AKU99626.1"/>
    </source>
</evidence>
<reference evidence="2 3" key="1">
    <citation type="submission" date="2015-08" db="EMBL/GenBank/DDBJ databases">
        <authorList>
            <person name="Babu N.S."/>
            <person name="Beckwith C.J."/>
            <person name="Beseler K.G."/>
            <person name="Brison A."/>
            <person name="Carone J.V."/>
            <person name="Caskin T.P."/>
            <person name="Diamond M."/>
            <person name="Durham M.E."/>
            <person name="Foxe J.M."/>
            <person name="Go M."/>
            <person name="Henderson B.A."/>
            <person name="Jones I.B."/>
            <person name="McGettigan J.A."/>
            <person name="Micheletti S.J."/>
            <person name="Nasrallah M.E."/>
            <person name="Ortiz D."/>
            <person name="Piller C.R."/>
            <person name="Privatt S.R."/>
            <person name="Schneider S.L."/>
            <person name="Sharp S."/>
            <person name="Smith T.C."/>
            <person name="Stanton J.D."/>
            <person name="Ullery H.E."/>
            <person name="Wilson R.J."/>
            <person name="Serrano M.G."/>
            <person name="Buck G."/>
            <person name="Lee V."/>
            <person name="Wang Y."/>
            <person name="Carvalho R."/>
            <person name="Voegtly L."/>
            <person name="Shi R."/>
            <person name="Duckworth R."/>
            <person name="Johnson A."/>
            <person name="Loviza R."/>
            <person name="Walstead R."/>
            <person name="Shah Z."/>
            <person name="Kiflezghi M."/>
            <person name="Wade K."/>
            <person name="Ball S.L."/>
            <person name="Bradley K.W."/>
            <person name="Asai D.J."/>
            <person name="Bowman C.A."/>
            <person name="Russell D.A."/>
            <person name="Pope W.H."/>
            <person name="Jacobs-Sera D."/>
            <person name="Hendrix R.W."/>
            <person name="Hatfull G.F."/>
        </authorList>
    </citation>
    <scope>NUCLEOTIDE SEQUENCE [LARGE SCALE GENOMIC DNA]</scope>
    <source>
        <strain evidence="2 3">DSM 27648</strain>
    </source>
</reference>
<keyword evidence="1" id="KW-0472">Membrane</keyword>
<dbReference type="AlphaFoldDB" id="A0A0K1Q1U4"/>
<gene>
    <name evidence="2" type="ORF">AKJ09_06290</name>
</gene>
<sequence>MVAASLACASVAYAGFYPTFDGGELRLLLGISTALLAPVVIHVAMNSPRRKFAVIRTLTLATALGAASTLVPATILLSNSHGGEVLGVVCTLGVLAGLPTGFAYAIPLAFLVYLTYPLVQAKTYDAADRVTMRAGTWTAAGGAFALVVSTWLMKSMTERSHDVLPPWVALATVAAGVVATVVGDVRLRRRAAWVARVRQGLEPEYRSRPVEARDPVDQLPCLSAGATVIEWRPGSGDGAYRSAAVGTALAVIED</sequence>
<protein>
    <submittedName>
        <fullName evidence="2">Uncharacterized protein</fullName>
    </submittedName>
</protein>